<comment type="caution">
    <text evidence="1">The sequence shown here is derived from an EMBL/GenBank/DDBJ whole genome shotgun (WGS) entry which is preliminary data.</text>
</comment>
<protein>
    <recommendedName>
        <fullName evidence="3">SIR2-like domain-containing protein</fullName>
    </recommendedName>
</protein>
<accession>A0ABY3MK72</accession>
<dbReference type="Proteomes" id="UP000323129">
    <property type="component" value="Unassembled WGS sequence"/>
</dbReference>
<keyword evidence="2" id="KW-1185">Reference proteome</keyword>
<reference evidence="1 2" key="1">
    <citation type="submission" date="2017-08" db="EMBL/GenBank/DDBJ databases">
        <title>Aeromonas veronii bv sobria strain NS22 whole genome sequencing.</title>
        <authorList>
            <person name="Katharios P."/>
            <person name="Ha V.Q."/>
            <person name="Smyrli M."/>
        </authorList>
    </citation>
    <scope>NUCLEOTIDE SEQUENCE [LARGE SCALE GENOMIC DNA]</scope>
    <source>
        <strain evidence="1 2">NS22</strain>
    </source>
</reference>
<dbReference type="EMBL" id="NQMC01000037">
    <property type="protein sequence ID" value="TYD43583.1"/>
    <property type="molecule type" value="Genomic_DNA"/>
</dbReference>
<dbReference type="InterPro" id="IPR029035">
    <property type="entry name" value="DHS-like_NAD/FAD-binding_dom"/>
</dbReference>
<dbReference type="RefSeq" id="WP_115544830.1">
    <property type="nucleotide sequence ID" value="NZ_NMUR01000035.1"/>
</dbReference>
<dbReference type="InterPro" id="IPR027417">
    <property type="entry name" value="P-loop_NTPase"/>
</dbReference>
<sequence length="1018" mass="117237">MNLHNSDELITALSYDIRRGRSITFLLGSAISFDKNGVGVPSVKGVINIIKDFVKEVGLKEQYESKLEGCSGNKEYQESFEFLFTICGAEDVKEVMKRVMDKAKDENGSWLITPTIISLAKIAKFARIKSIFTTNFDPLIEESFNESELDFISIFATNDSHIDNLTHYSSDKTNIVHLHGFWDGDTMHTPNQLNSQRSKLKSSLKNFFSNTSLYVIGYGGWDDIVNQTLIEIVNEKSYSVNIKWCFYEKDREIIINQNKGLFDSLNPLISQGRFTAFYGIDCESTFSDVYESIADSQIELKSKAIKIIPLNEVFTKTKTKTKTKRNPTKIKLFNNPLDNSHINIRVKKQSFALESLNAMGSFSLICKWGHGKLGFISSFLFDAFEHSLVRVDLSEERTKDDIERKFKSDVGTDFVYLVAAKLSTRVVIMFDNIDSLDNSGYVYLKEIISICHENPHLVNSIFISHEHIKLEIHEIYLDYLTPNEVYNYINSGSQPVSINGEQLERLRHLTSGLPIKLDMIKSFMRVASLDEILYDETKELNITFENTIDDVPRIYTDLINELEESENSTKQRQYQLLKILSVIEYGEETKSIRRTFPQYKFEINDFVQLSEKDLIYPIHIDDVTRIIINKINPLIREFVLSKLPSQELVSIRKQAVSLILGDTWHNGKVHVKLPAISLLNNIEFHPGNTHAMLVNLLSECFDDTEEFNVTIKAAVSYCMTLNRECRFKELVYFSRSIHELISHFKHHSADSNKIEYYLSEGCRMLSKHDDAISIIENYLSRTTSSPPHYNKTTHYDMLSTLALIQSNNNDVRVYSLAREIKKGSAKNSSRRLLADSILAERLPRDVQIEKLKRIEKVARGHGHVILANNITLTLSSLEPVKEDEYLTKVIETEKSTYTLVRAMLRRLKIFLNKSPDALLSEKDLGKLIDAYNYLFSQRIDGLFNDCHDLIWKVLTNRGNIDDILSFFDRSSLVWRVNGDQDRELEYLSKIKEIIDNDSIPYNKAQTGYIYKRLEFFNK</sequence>
<dbReference type="SUPFAM" id="SSF52467">
    <property type="entry name" value="DHS-like NAD/FAD-binding domain"/>
    <property type="match status" value="1"/>
</dbReference>
<evidence type="ECO:0000313" key="1">
    <source>
        <dbReference type="EMBL" id="TYD43583.1"/>
    </source>
</evidence>
<name>A0ABY3MK72_AERVE</name>
<evidence type="ECO:0008006" key="3">
    <source>
        <dbReference type="Google" id="ProtNLM"/>
    </source>
</evidence>
<evidence type="ECO:0000313" key="2">
    <source>
        <dbReference type="Proteomes" id="UP000323129"/>
    </source>
</evidence>
<dbReference type="SUPFAM" id="SSF52540">
    <property type="entry name" value="P-loop containing nucleoside triphosphate hydrolases"/>
    <property type="match status" value="1"/>
</dbReference>
<gene>
    <name evidence="1" type="ORF">CJF24_13565</name>
</gene>
<organism evidence="1 2">
    <name type="scientific">Aeromonas veronii</name>
    <dbReference type="NCBI Taxonomy" id="654"/>
    <lineage>
        <taxon>Bacteria</taxon>
        <taxon>Pseudomonadati</taxon>
        <taxon>Pseudomonadota</taxon>
        <taxon>Gammaproteobacteria</taxon>
        <taxon>Aeromonadales</taxon>
        <taxon>Aeromonadaceae</taxon>
        <taxon>Aeromonas</taxon>
    </lineage>
</organism>
<proteinExistence type="predicted"/>
<dbReference type="Pfam" id="PF13289">
    <property type="entry name" value="SIR2_2"/>
    <property type="match status" value="1"/>
</dbReference>